<evidence type="ECO:0000256" key="5">
    <source>
        <dbReference type="ARBA" id="ARBA00023288"/>
    </source>
</evidence>
<evidence type="ECO:0000256" key="2">
    <source>
        <dbReference type="ARBA" id="ARBA00022729"/>
    </source>
</evidence>
<dbReference type="AlphaFoldDB" id="A0A645G8V6"/>
<dbReference type="SUPFAM" id="SSF53850">
    <property type="entry name" value="Periplasmic binding protein-like II"/>
    <property type="match status" value="1"/>
</dbReference>
<evidence type="ECO:0000256" key="3">
    <source>
        <dbReference type="ARBA" id="ARBA00023136"/>
    </source>
</evidence>
<dbReference type="Gene3D" id="3.40.190.10">
    <property type="entry name" value="Periplasmic binding protein-like II"/>
    <property type="match status" value="2"/>
</dbReference>
<gene>
    <name evidence="6" type="ORF">SDC9_167731</name>
</gene>
<keyword evidence="3" id="KW-0472">Membrane</keyword>
<keyword evidence="2" id="KW-0732">Signal</keyword>
<evidence type="ECO:0000313" key="6">
    <source>
        <dbReference type="EMBL" id="MPN20353.1"/>
    </source>
</evidence>
<organism evidence="6">
    <name type="scientific">bioreactor metagenome</name>
    <dbReference type="NCBI Taxonomy" id="1076179"/>
    <lineage>
        <taxon>unclassified sequences</taxon>
        <taxon>metagenomes</taxon>
        <taxon>ecological metagenomes</taxon>
    </lineage>
</organism>
<protein>
    <submittedName>
        <fullName evidence="6">Membrane lipoprotein TpN32</fullName>
    </submittedName>
</protein>
<dbReference type="PANTHER" id="PTHR30429:SF0">
    <property type="entry name" value="METHIONINE-BINDING LIPOPROTEIN METQ"/>
    <property type="match status" value="1"/>
</dbReference>
<dbReference type="Pfam" id="PF03180">
    <property type="entry name" value="Lipoprotein_9"/>
    <property type="match status" value="1"/>
</dbReference>
<dbReference type="EMBL" id="VSSQ01068087">
    <property type="protein sequence ID" value="MPN20353.1"/>
    <property type="molecule type" value="Genomic_DNA"/>
</dbReference>
<reference evidence="6" key="1">
    <citation type="submission" date="2019-08" db="EMBL/GenBank/DDBJ databases">
        <authorList>
            <person name="Kucharzyk K."/>
            <person name="Murdoch R.W."/>
            <person name="Higgins S."/>
            <person name="Loffler F."/>
        </authorList>
    </citation>
    <scope>NUCLEOTIDE SEQUENCE</scope>
</reference>
<proteinExistence type="predicted"/>
<comment type="caution">
    <text evidence="6">The sequence shown here is derived from an EMBL/GenBank/DDBJ whole genome shotgun (WGS) entry which is preliminary data.</text>
</comment>
<evidence type="ECO:0000256" key="1">
    <source>
        <dbReference type="ARBA" id="ARBA00004635"/>
    </source>
</evidence>
<name>A0A645G8V6_9ZZZZ</name>
<keyword evidence="4" id="KW-0564">Palmitate</keyword>
<dbReference type="PANTHER" id="PTHR30429">
    <property type="entry name" value="D-METHIONINE-BINDING LIPOPROTEIN METQ"/>
    <property type="match status" value="1"/>
</dbReference>
<comment type="subcellular location">
    <subcellularLocation>
        <location evidence="1">Membrane</location>
        <topology evidence="1">Lipid-anchor</topology>
    </subcellularLocation>
</comment>
<keyword evidence="5 6" id="KW-0449">Lipoprotein</keyword>
<sequence>MVPNTAVEEGDEDANYFQHQPYLDNFNAENGTHLVSAGGIHIEPMGVYAGKTTSLEDLPDGATIAIPNDATNEGRALLLLEAQGLIKLKDSTNLESTPNDIAENPKNLTFKELEAAMIPNTVEEVDLSVINCNYALQAGFNPVEDALAIEDADSPYVNIIAVKEGHENDPAIVALVAALQSETAREFITSTYKGAVVPAF</sequence>
<dbReference type="GO" id="GO:0016020">
    <property type="term" value="C:membrane"/>
    <property type="evidence" value="ECO:0007669"/>
    <property type="project" value="UniProtKB-SubCell"/>
</dbReference>
<evidence type="ECO:0000256" key="4">
    <source>
        <dbReference type="ARBA" id="ARBA00023139"/>
    </source>
</evidence>
<accession>A0A645G8V6</accession>
<dbReference type="InterPro" id="IPR004872">
    <property type="entry name" value="Lipoprotein_NlpA"/>
</dbReference>